<accession>A0AAW0Z5C2</accession>
<comment type="caution">
    <text evidence="4">The sequence shown here is derived from an EMBL/GenBank/DDBJ whole genome shotgun (WGS) entry which is preliminary data.</text>
</comment>
<dbReference type="SMART" id="SM01393">
    <property type="entry name" value="Ribosomal_L32e"/>
    <property type="match status" value="1"/>
</dbReference>
<comment type="similarity">
    <text evidence="1">Belongs to the eukaryotic ribosomal protein eL32 family.</text>
</comment>
<dbReference type="Proteomes" id="UP001388673">
    <property type="component" value="Unassembled WGS sequence"/>
</dbReference>
<proteinExistence type="inferred from homology"/>
<dbReference type="RefSeq" id="XP_066805652.1">
    <property type="nucleotide sequence ID" value="XM_066944451.1"/>
</dbReference>
<evidence type="ECO:0000313" key="4">
    <source>
        <dbReference type="EMBL" id="KAK8866173.1"/>
    </source>
</evidence>
<protein>
    <submittedName>
        <fullName evidence="4">60S ribosomal protein L32</fullName>
    </submittedName>
</protein>
<dbReference type="GO" id="GO:0022625">
    <property type="term" value="C:cytosolic large ribosomal subunit"/>
    <property type="evidence" value="ECO:0007669"/>
    <property type="project" value="TreeGrafter"/>
</dbReference>
<evidence type="ECO:0000313" key="5">
    <source>
        <dbReference type="Proteomes" id="UP001388673"/>
    </source>
</evidence>
<sequence>MPAHIPIVKKRTKVFKRHQSDRYHGVKESWRKPKGIDNRVRRRFKGQIPMPKIGYGSNKKTRHLLPSGHKELLVHNLPELELLLMHSGKYAASIAHGVSSKKRIEIIARAKVLGVKVTNAAAKLRTEEA</sequence>
<name>A0AAW0Z5C2_9TREE</name>
<dbReference type="GeneID" id="92178583"/>
<dbReference type="InterPro" id="IPR036351">
    <property type="entry name" value="Ribosomal_eL32_sf"/>
</dbReference>
<dbReference type="GO" id="GO:0006412">
    <property type="term" value="P:translation"/>
    <property type="evidence" value="ECO:0007669"/>
    <property type="project" value="InterPro"/>
</dbReference>
<dbReference type="KEGG" id="kne:92178583"/>
<evidence type="ECO:0000256" key="2">
    <source>
        <dbReference type="ARBA" id="ARBA00022980"/>
    </source>
</evidence>
<dbReference type="SUPFAM" id="SSF52042">
    <property type="entry name" value="Ribosomal protein L32e"/>
    <property type="match status" value="1"/>
</dbReference>
<organism evidence="4 5">
    <name type="scientific">Kwoniella newhampshirensis</name>
    <dbReference type="NCBI Taxonomy" id="1651941"/>
    <lineage>
        <taxon>Eukaryota</taxon>
        <taxon>Fungi</taxon>
        <taxon>Dikarya</taxon>
        <taxon>Basidiomycota</taxon>
        <taxon>Agaricomycotina</taxon>
        <taxon>Tremellomycetes</taxon>
        <taxon>Tremellales</taxon>
        <taxon>Cryptococcaceae</taxon>
        <taxon>Kwoniella</taxon>
    </lineage>
</organism>
<dbReference type="AlphaFoldDB" id="A0AAW0Z5C2"/>
<keyword evidence="5" id="KW-1185">Reference proteome</keyword>
<dbReference type="PANTHER" id="PTHR23413:SF1">
    <property type="entry name" value="RIBOSOMAL PROTEIN L32"/>
    <property type="match status" value="1"/>
</dbReference>
<dbReference type="CDD" id="cd00513">
    <property type="entry name" value="Ribosomal_L32_L32e"/>
    <property type="match status" value="1"/>
</dbReference>
<keyword evidence="2 4" id="KW-0689">Ribosomal protein</keyword>
<dbReference type="Pfam" id="PF01655">
    <property type="entry name" value="Ribosomal_L32e"/>
    <property type="match status" value="1"/>
</dbReference>
<keyword evidence="3" id="KW-0687">Ribonucleoprotein</keyword>
<dbReference type="EMBL" id="JBCAWK010000002">
    <property type="protein sequence ID" value="KAK8866173.1"/>
    <property type="molecule type" value="Genomic_DNA"/>
</dbReference>
<dbReference type="PANTHER" id="PTHR23413">
    <property type="entry name" value="60S RIBOSOMAL PROTEIN L32 AND DNA-DIRECTED RNA POLYMERASE II, SUBUNIT N"/>
    <property type="match status" value="1"/>
</dbReference>
<reference evidence="4 5" key="1">
    <citation type="journal article" date="2024" name="bioRxiv">
        <title>Comparative genomics of Cryptococcus and Kwoniella reveals pathogenesis evolution and contrasting karyotype dynamics via intercentromeric recombination or chromosome fusion.</title>
        <authorList>
            <person name="Coelho M.A."/>
            <person name="David-Palma M."/>
            <person name="Shea T."/>
            <person name="Bowers K."/>
            <person name="McGinley-Smith S."/>
            <person name="Mohammad A.W."/>
            <person name="Gnirke A."/>
            <person name="Yurkov A.M."/>
            <person name="Nowrousian M."/>
            <person name="Sun S."/>
            <person name="Cuomo C.A."/>
            <person name="Heitman J."/>
        </authorList>
    </citation>
    <scope>NUCLEOTIDE SEQUENCE [LARGE SCALE GENOMIC DNA]</scope>
    <source>
        <strain evidence="4 5">CBS 13917</strain>
    </source>
</reference>
<evidence type="ECO:0000256" key="3">
    <source>
        <dbReference type="ARBA" id="ARBA00023274"/>
    </source>
</evidence>
<evidence type="ECO:0000256" key="1">
    <source>
        <dbReference type="ARBA" id="ARBA00008431"/>
    </source>
</evidence>
<dbReference type="GO" id="GO:0003735">
    <property type="term" value="F:structural constituent of ribosome"/>
    <property type="evidence" value="ECO:0007669"/>
    <property type="project" value="InterPro"/>
</dbReference>
<gene>
    <name evidence="4" type="ORF">IAR55_001324</name>
</gene>
<dbReference type="InterPro" id="IPR001515">
    <property type="entry name" value="Ribosomal_eL32"/>
</dbReference>